<evidence type="ECO:0000313" key="2">
    <source>
        <dbReference type="EMBL" id="KAF4621626.1"/>
    </source>
</evidence>
<dbReference type="PANTHER" id="PTHR43328">
    <property type="entry name" value="ACETYLTRANSFERASE-RELATED"/>
    <property type="match status" value="1"/>
</dbReference>
<sequence>MRRYISRTRQTLTIWNRRRNTTMNAQLHPLEVNPITGEPFLRLRSHPNIIITPPRDEDIPAFIPLLNDVTICDWMSGPPYPYTVEHSTFWVNKCKSECEPILKQLHDAKDNPEPIIVRDAPIRYIREVKEDGTDVFIGDVGFIRCPMGELMSPKGLPLGTFDWENKQKMEDENNALPAGDPRIIWSIGDFLDPKYHGKGIMTDAVRTFLHEWGIPRMGIRHIWAATHTGNIGSVKVFLKNDFKLIFTHEEHAVAKGKMRGINLLEWKMDSDK</sequence>
<gene>
    <name evidence="2" type="ORF">D9613_012587</name>
</gene>
<dbReference type="Gene3D" id="3.40.630.30">
    <property type="match status" value="1"/>
</dbReference>
<dbReference type="InterPro" id="IPR000182">
    <property type="entry name" value="GNAT_dom"/>
</dbReference>
<dbReference type="EMBL" id="JAACJL010000006">
    <property type="protein sequence ID" value="KAF4621626.1"/>
    <property type="molecule type" value="Genomic_DNA"/>
</dbReference>
<accession>A0A8H4VSY2</accession>
<dbReference type="Proteomes" id="UP000521872">
    <property type="component" value="Unassembled WGS sequence"/>
</dbReference>
<dbReference type="AlphaFoldDB" id="A0A8H4VSY2"/>
<reference evidence="2 3" key="1">
    <citation type="submission" date="2019-12" db="EMBL/GenBank/DDBJ databases">
        <authorList>
            <person name="Floudas D."/>
            <person name="Bentzer J."/>
            <person name="Ahren D."/>
            <person name="Johansson T."/>
            <person name="Persson P."/>
            <person name="Tunlid A."/>
        </authorList>
    </citation>
    <scope>NUCLEOTIDE SEQUENCE [LARGE SCALE GENOMIC DNA]</scope>
    <source>
        <strain evidence="2 3">CBS 102.39</strain>
    </source>
</reference>
<feature type="domain" description="N-acetyltransferase" evidence="1">
    <location>
        <begin position="49"/>
        <end position="243"/>
    </location>
</feature>
<organism evidence="2 3">
    <name type="scientific">Agrocybe pediades</name>
    <dbReference type="NCBI Taxonomy" id="84607"/>
    <lineage>
        <taxon>Eukaryota</taxon>
        <taxon>Fungi</taxon>
        <taxon>Dikarya</taxon>
        <taxon>Basidiomycota</taxon>
        <taxon>Agaricomycotina</taxon>
        <taxon>Agaricomycetes</taxon>
        <taxon>Agaricomycetidae</taxon>
        <taxon>Agaricales</taxon>
        <taxon>Agaricineae</taxon>
        <taxon>Strophariaceae</taxon>
        <taxon>Agrocybe</taxon>
    </lineage>
</organism>
<dbReference type="Pfam" id="PF13302">
    <property type="entry name" value="Acetyltransf_3"/>
    <property type="match status" value="1"/>
</dbReference>
<name>A0A8H4VSY2_9AGAR</name>
<proteinExistence type="predicted"/>
<evidence type="ECO:0000313" key="3">
    <source>
        <dbReference type="Proteomes" id="UP000521872"/>
    </source>
</evidence>
<dbReference type="PANTHER" id="PTHR43328:SF1">
    <property type="entry name" value="N-ACETYLTRANSFERASE DOMAIN-CONTAINING PROTEIN"/>
    <property type="match status" value="1"/>
</dbReference>
<evidence type="ECO:0000259" key="1">
    <source>
        <dbReference type="Pfam" id="PF13302"/>
    </source>
</evidence>
<dbReference type="SUPFAM" id="SSF55729">
    <property type="entry name" value="Acyl-CoA N-acyltransferases (Nat)"/>
    <property type="match status" value="1"/>
</dbReference>
<dbReference type="GO" id="GO:0016747">
    <property type="term" value="F:acyltransferase activity, transferring groups other than amino-acyl groups"/>
    <property type="evidence" value="ECO:0007669"/>
    <property type="project" value="InterPro"/>
</dbReference>
<dbReference type="InterPro" id="IPR016181">
    <property type="entry name" value="Acyl_CoA_acyltransferase"/>
</dbReference>
<protein>
    <recommendedName>
        <fullName evidence="1">N-acetyltransferase domain-containing protein</fullName>
    </recommendedName>
</protein>
<comment type="caution">
    <text evidence="2">The sequence shown here is derived from an EMBL/GenBank/DDBJ whole genome shotgun (WGS) entry which is preliminary data.</text>
</comment>
<keyword evidence="3" id="KW-1185">Reference proteome</keyword>